<dbReference type="EMBL" id="CM056780">
    <property type="protein sequence ID" value="KAJ8716220.1"/>
    <property type="molecule type" value="Genomic_DNA"/>
</dbReference>
<proteinExistence type="predicted"/>
<name>A0ACC2QHQ7_9NEOP</name>
<keyword evidence="2" id="KW-1185">Reference proteome</keyword>
<sequence>MLWHTTKDGKYRIESMSTANFPAALEVARTCFQDETVCIGTGVDKDPLAAEEMLELCADAALDGLSLVAVATDTEEVAATVFCKLQEKPTTDSTEKTFFEIFSEERCKRPASCFMMEFMIEVDEKCNYFERCGVDCCCEIMFVGTLPHHRRKGLATLLVKTAVELVKKFKDGPIAPLTILDLGPKYAFMKPKKPVSKSPQLCTALWSAVGSKRIGQVLGFSILETFSFADFVYDGVCCSDRIGAVVTCECAVLKI</sequence>
<dbReference type="Proteomes" id="UP001231649">
    <property type="component" value="Chromosome 4"/>
</dbReference>
<comment type="caution">
    <text evidence="1">The sequence shown here is derived from an EMBL/GenBank/DDBJ whole genome shotgun (WGS) entry which is preliminary data.</text>
</comment>
<evidence type="ECO:0000313" key="1">
    <source>
        <dbReference type="EMBL" id="KAJ8716220.1"/>
    </source>
</evidence>
<gene>
    <name evidence="1" type="ORF">PYW08_013505</name>
</gene>
<evidence type="ECO:0000313" key="2">
    <source>
        <dbReference type="Proteomes" id="UP001231649"/>
    </source>
</evidence>
<reference evidence="1" key="1">
    <citation type="submission" date="2023-03" db="EMBL/GenBank/DDBJ databases">
        <title>Chromosome-level genomes of two armyworms, Mythimna separata and Mythimna loreyi, provide insights into the biosynthesis and reception of sex pheromones.</title>
        <authorList>
            <person name="Zhao H."/>
        </authorList>
    </citation>
    <scope>NUCLEOTIDE SEQUENCE</scope>
    <source>
        <strain evidence="1">BeijingLab</strain>
    </source>
</reference>
<organism evidence="1 2">
    <name type="scientific">Mythimna loreyi</name>
    <dbReference type="NCBI Taxonomy" id="667449"/>
    <lineage>
        <taxon>Eukaryota</taxon>
        <taxon>Metazoa</taxon>
        <taxon>Ecdysozoa</taxon>
        <taxon>Arthropoda</taxon>
        <taxon>Hexapoda</taxon>
        <taxon>Insecta</taxon>
        <taxon>Pterygota</taxon>
        <taxon>Neoptera</taxon>
        <taxon>Endopterygota</taxon>
        <taxon>Lepidoptera</taxon>
        <taxon>Glossata</taxon>
        <taxon>Ditrysia</taxon>
        <taxon>Noctuoidea</taxon>
        <taxon>Noctuidae</taxon>
        <taxon>Noctuinae</taxon>
        <taxon>Hadenini</taxon>
        <taxon>Mythimna</taxon>
    </lineage>
</organism>
<protein>
    <submittedName>
        <fullName evidence="1">Uncharacterized protein</fullName>
    </submittedName>
</protein>
<accession>A0ACC2QHQ7</accession>